<proteinExistence type="predicted"/>
<feature type="chain" id="PRO_5039401380" description="Lipoprotein" evidence="1">
    <location>
        <begin position="29"/>
        <end position="178"/>
    </location>
</feature>
<gene>
    <name evidence="2" type="ORF">HQM25_09810</name>
</gene>
<dbReference type="Proteomes" id="UP000502498">
    <property type="component" value="Chromosome"/>
</dbReference>
<evidence type="ECO:0000313" key="3">
    <source>
        <dbReference type="Proteomes" id="UP000502498"/>
    </source>
</evidence>
<evidence type="ECO:0000256" key="1">
    <source>
        <dbReference type="SAM" id="SignalP"/>
    </source>
</evidence>
<keyword evidence="1" id="KW-0732">Signal</keyword>
<dbReference type="RefSeq" id="WP_172990065.1">
    <property type="nucleotide sequence ID" value="NZ_CP054038.1"/>
</dbReference>
<evidence type="ECO:0000313" key="2">
    <source>
        <dbReference type="EMBL" id="QKJ19628.1"/>
    </source>
</evidence>
<dbReference type="PROSITE" id="PS51257">
    <property type="entry name" value="PROKAR_LIPOPROTEIN"/>
    <property type="match status" value="1"/>
</dbReference>
<organism evidence="2 3">
    <name type="scientific">Microbacterium hominis</name>
    <dbReference type="NCBI Taxonomy" id="162426"/>
    <lineage>
        <taxon>Bacteria</taxon>
        <taxon>Bacillati</taxon>
        <taxon>Actinomycetota</taxon>
        <taxon>Actinomycetes</taxon>
        <taxon>Micrococcales</taxon>
        <taxon>Microbacteriaceae</taxon>
        <taxon>Microbacterium</taxon>
    </lineage>
</organism>
<accession>A0A7D4UID8</accession>
<sequence length="178" mass="19007">MNARLLTSLATITATAALLCACAPPETAPPEPTPLFATDEEAFAAAEATYRAYVDALNAVDLSDPETFEDVYAWTTGEMNSTERRSMTQLHAASLTLEGQARVLGVWMQDPQVGAPPLSIIACYDVSEVDLRDAIGNSMVSADRPDVQKFEVTLVESATTSTSLQISKMSPTETGRAC</sequence>
<feature type="signal peptide" evidence="1">
    <location>
        <begin position="1"/>
        <end position="28"/>
    </location>
</feature>
<name>A0A7D4UID8_9MICO</name>
<protein>
    <recommendedName>
        <fullName evidence="4">Lipoprotein</fullName>
    </recommendedName>
</protein>
<dbReference type="EMBL" id="CP054038">
    <property type="protein sequence ID" value="QKJ19628.1"/>
    <property type="molecule type" value="Genomic_DNA"/>
</dbReference>
<reference evidence="2 3" key="1">
    <citation type="submission" date="2020-05" db="EMBL/GenBank/DDBJ databases">
        <title>Strain PA2F3 complete genome.</title>
        <authorList>
            <person name="Kim Y.-S."/>
            <person name="Kim S.-J."/>
            <person name="Jung H.-k."/>
            <person name="Kim S.-E."/>
            <person name="Kim K.-H."/>
        </authorList>
    </citation>
    <scope>NUCLEOTIDE SEQUENCE [LARGE SCALE GENOMIC DNA]</scope>
    <source>
        <strain evidence="2 3">PA2F3</strain>
    </source>
</reference>
<evidence type="ECO:0008006" key="4">
    <source>
        <dbReference type="Google" id="ProtNLM"/>
    </source>
</evidence>
<dbReference type="AlphaFoldDB" id="A0A7D4UID8"/>